<dbReference type="InterPro" id="IPR029058">
    <property type="entry name" value="AB_hydrolase_fold"/>
</dbReference>
<organism evidence="2 3">
    <name type="scientific">Ophiobolus disseminans</name>
    <dbReference type="NCBI Taxonomy" id="1469910"/>
    <lineage>
        <taxon>Eukaryota</taxon>
        <taxon>Fungi</taxon>
        <taxon>Dikarya</taxon>
        <taxon>Ascomycota</taxon>
        <taxon>Pezizomycotina</taxon>
        <taxon>Dothideomycetes</taxon>
        <taxon>Pleosporomycetidae</taxon>
        <taxon>Pleosporales</taxon>
        <taxon>Pleosporineae</taxon>
        <taxon>Phaeosphaeriaceae</taxon>
        <taxon>Ophiobolus</taxon>
    </lineage>
</organism>
<sequence length="301" mass="32629">MPSFKANDGIELHYSTHGQPSLPPLILLHGFTGTSAVFSRNIPKLSESFFAISPDLRGHGESGKPKAGYHVARLAMDLKNLIDHLELAQGRISAIGTSLGAAILWCYAELYTTKAFKKLIFVDQAPLQNYTSDWGPEHGNRGCNSSEALATIQHTLENDPQAAHLGTITACLGYRAYPQPADPTEGSTEWKHDEAFFLEQALKGDGRWYGKLMADHTALDWRDAIAQSFGPGSGSTTEVLVVASTRSGCFPAAGPLKGVDLVNGGSDDGIAKGVTVEWGGHWCYWEKPDLFNELALKFLQL</sequence>
<keyword evidence="3" id="KW-1185">Reference proteome</keyword>
<evidence type="ECO:0000259" key="1">
    <source>
        <dbReference type="Pfam" id="PF00561"/>
    </source>
</evidence>
<proteinExistence type="predicted"/>
<keyword evidence="2" id="KW-0378">Hydrolase</keyword>
<name>A0A6A7ADY5_9PLEO</name>
<evidence type="ECO:0000313" key="3">
    <source>
        <dbReference type="Proteomes" id="UP000799424"/>
    </source>
</evidence>
<evidence type="ECO:0000313" key="2">
    <source>
        <dbReference type="EMBL" id="KAF2831094.1"/>
    </source>
</evidence>
<dbReference type="Pfam" id="PF00561">
    <property type="entry name" value="Abhydrolase_1"/>
    <property type="match status" value="1"/>
</dbReference>
<feature type="domain" description="AB hydrolase-1" evidence="1">
    <location>
        <begin position="23"/>
        <end position="288"/>
    </location>
</feature>
<dbReference type="Gene3D" id="3.40.50.1820">
    <property type="entry name" value="alpha/beta hydrolase"/>
    <property type="match status" value="1"/>
</dbReference>
<reference evidence="2" key="1">
    <citation type="journal article" date="2020" name="Stud. Mycol.">
        <title>101 Dothideomycetes genomes: a test case for predicting lifestyles and emergence of pathogens.</title>
        <authorList>
            <person name="Haridas S."/>
            <person name="Albert R."/>
            <person name="Binder M."/>
            <person name="Bloem J."/>
            <person name="Labutti K."/>
            <person name="Salamov A."/>
            <person name="Andreopoulos B."/>
            <person name="Baker S."/>
            <person name="Barry K."/>
            <person name="Bills G."/>
            <person name="Bluhm B."/>
            <person name="Cannon C."/>
            <person name="Castanera R."/>
            <person name="Culley D."/>
            <person name="Daum C."/>
            <person name="Ezra D."/>
            <person name="Gonzalez J."/>
            <person name="Henrissat B."/>
            <person name="Kuo A."/>
            <person name="Liang C."/>
            <person name="Lipzen A."/>
            <person name="Lutzoni F."/>
            <person name="Magnuson J."/>
            <person name="Mondo S."/>
            <person name="Nolan M."/>
            <person name="Ohm R."/>
            <person name="Pangilinan J."/>
            <person name="Park H.-J."/>
            <person name="Ramirez L."/>
            <person name="Alfaro M."/>
            <person name="Sun H."/>
            <person name="Tritt A."/>
            <person name="Yoshinaga Y."/>
            <person name="Zwiers L.-H."/>
            <person name="Turgeon B."/>
            <person name="Goodwin S."/>
            <person name="Spatafora J."/>
            <person name="Crous P."/>
            <person name="Grigoriev I."/>
        </authorList>
    </citation>
    <scope>NUCLEOTIDE SEQUENCE</scope>
    <source>
        <strain evidence="2">CBS 113818</strain>
    </source>
</reference>
<gene>
    <name evidence="2" type="ORF">CC86DRAFT_341696</name>
</gene>
<dbReference type="PANTHER" id="PTHR43329">
    <property type="entry name" value="EPOXIDE HYDROLASE"/>
    <property type="match status" value="1"/>
</dbReference>
<protein>
    <submittedName>
        <fullName evidence="2">Alpha/beta-hydrolase</fullName>
    </submittedName>
</protein>
<dbReference type="AlphaFoldDB" id="A0A6A7ADY5"/>
<dbReference type="Proteomes" id="UP000799424">
    <property type="component" value="Unassembled WGS sequence"/>
</dbReference>
<accession>A0A6A7ADY5</accession>
<dbReference type="GO" id="GO:0016787">
    <property type="term" value="F:hydrolase activity"/>
    <property type="evidence" value="ECO:0007669"/>
    <property type="project" value="UniProtKB-KW"/>
</dbReference>
<dbReference type="EMBL" id="MU006218">
    <property type="protein sequence ID" value="KAF2831094.1"/>
    <property type="molecule type" value="Genomic_DNA"/>
</dbReference>
<dbReference type="OrthoDB" id="2498029at2759"/>
<dbReference type="SUPFAM" id="SSF53474">
    <property type="entry name" value="alpha/beta-Hydrolases"/>
    <property type="match status" value="1"/>
</dbReference>
<dbReference type="InterPro" id="IPR000073">
    <property type="entry name" value="AB_hydrolase_1"/>
</dbReference>